<dbReference type="Proteomes" id="UP000012112">
    <property type="component" value="Unassembled WGS sequence"/>
</dbReference>
<dbReference type="EMBL" id="AKWD02000066">
    <property type="protein sequence ID" value="EMO51726.1"/>
    <property type="molecule type" value="Genomic_DNA"/>
</dbReference>
<dbReference type="AlphaFoldDB" id="M6V9J1"/>
<dbReference type="InterPro" id="IPR047655">
    <property type="entry name" value="Transpos_IS630-like"/>
</dbReference>
<dbReference type="Pfam" id="PF13358">
    <property type="entry name" value="DDE_3"/>
    <property type="match status" value="1"/>
</dbReference>
<feature type="domain" description="Winged helix-turn helix" evidence="2">
    <location>
        <begin position="26"/>
        <end position="81"/>
    </location>
</feature>
<dbReference type="Pfam" id="PF13592">
    <property type="entry name" value="HTH_33"/>
    <property type="match status" value="1"/>
</dbReference>
<reference evidence="3 4" key="1">
    <citation type="submission" date="2013-01" db="EMBL/GenBank/DDBJ databases">
        <authorList>
            <person name="Harkins D.M."/>
            <person name="Durkin A.S."/>
            <person name="Brinkac L.M."/>
            <person name="Haft D.H."/>
            <person name="Selengut J.D."/>
            <person name="Sanka R."/>
            <person name="DePew J."/>
            <person name="Purushe J."/>
            <person name="Matthias M.A."/>
            <person name="Vinetz J.M."/>
            <person name="Sutton G.G."/>
            <person name="Nierman W.C."/>
            <person name="Fouts D.E."/>
        </authorList>
    </citation>
    <scope>NUCLEOTIDE SEQUENCE [LARGE SCALE GENOMIC DNA]</scope>
    <source>
        <strain evidence="3 4">HAI1536</strain>
    </source>
</reference>
<evidence type="ECO:0000259" key="1">
    <source>
        <dbReference type="Pfam" id="PF13358"/>
    </source>
</evidence>
<organism evidence="3 4">
    <name type="scientific">Leptospira noguchii</name>
    <dbReference type="NCBI Taxonomy" id="28182"/>
    <lineage>
        <taxon>Bacteria</taxon>
        <taxon>Pseudomonadati</taxon>
        <taxon>Spirochaetota</taxon>
        <taxon>Spirochaetia</taxon>
        <taxon>Leptospirales</taxon>
        <taxon>Leptospiraceae</taxon>
        <taxon>Leptospira</taxon>
    </lineage>
</organism>
<evidence type="ECO:0000313" key="4">
    <source>
        <dbReference type="Proteomes" id="UP000012112"/>
    </source>
</evidence>
<dbReference type="InterPro" id="IPR025959">
    <property type="entry name" value="Winged_HTH_dom"/>
</dbReference>
<dbReference type="Gene3D" id="3.30.420.10">
    <property type="entry name" value="Ribonuclease H-like superfamily/Ribonuclease H"/>
    <property type="match status" value="1"/>
</dbReference>
<name>M6V9J1_9LEPT</name>
<dbReference type="GO" id="GO:0003676">
    <property type="term" value="F:nucleic acid binding"/>
    <property type="evidence" value="ECO:0007669"/>
    <property type="project" value="InterPro"/>
</dbReference>
<protein>
    <submittedName>
        <fullName evidence="3">DDE family endonuclease</fullName>
    </submittedName>
</protein>
<keyword evidence="3" id="KW-0378">Hydrolase</keyword>
<sequence length="265" mass="31447">MTESQVEELTCMLIEGPMKHDFDTPIWTCRRVAKLIEKKFWIHYHPDHVWKILRRIGFSVQKPIRRAKERDEKAISNWKKHRWLKVKKAQKERRKIVFIDESGLTQIPTVFRTWAPVGQTPVLTHVGSWKKISVIGAITQRNLYFQILKGAAKQEDIICFLKSLLRNIPGKLIIIWDRINIHRSLAVNEFITSLNGRITIEFLPPYAPELNPVEYVWGKWKRYLLPNFCPESFETLKKEAKRSLRKLKRRINPVKSFWNQARLSI</sequence>
<dbReference type="InterPro" id="IPR036397">
    <property type="entry name" value="RNaseH_sf"/>
</dbReference>
<keyword evidence="3" id="KW-0540">Nuclease</keyword>
<dbReference type="GO" id="GO:0004519">
    <property type="term" value="F:endonuclease activity"/>
    <property type="evidence" value="ECO:0007669"/>
    <property type="project" value="UniProtKB-KW"/>
</dbReference>
<dbReference type="InterPro" id="IPR038717">
    <property type="entry name" value="Tc1-like_DDE_dom"/>
</dbReference>
<dbReference type="PANTHER" id="PTHR46564:SF1">
    <property type="entry name" value="TRANSPOSASE"/>
    <property type="match status" value="1"/>
</dbReference>
<accession>M6V9J1</accession>
<gene>
    <name evidence="3" type="ORF">LEP1GSC172_2466</name>
</gene>
<keyword evidence="3" id="KW-0255">Endonuclease</keyword>
<feature type="domain" description="Tc1-like transposase DDE" evidence="1">
    <location>
        <begin position="96"/>
        <end position="236"/>
    </location>
</feature>
<evidence type="ECO:0000259" key="2">
    <source>
        <dbReference type="Pfam" id="PF13592"/>
    </source>
</evidence>
<evidence type="ECO:0000313" key="3">
    <source>
        <dbReference type="EMBL" id="EMO51726.1"/>
    </source>
</evidence>
<dbReference type="PANTHER" id="PTHR46564">
    <property type="entry name" value="TRANSPOSASE"/>
    <property type="match status" value="1"/>
</dbReference>
<proteinExistence type="predicted"/>
<comment type="caution">
    <text evidence="3">The sequence shown here is derived from an EMBL/GenBank/DDBJ whole genome shotgun (WGS) entry which is preliminary data.</text>
</comment>
<dbReference type="NCBIfam" id="NF033545">
    <property type="entry name" value="transpos_IS630"/>
    <property type="match status" value="1"/>
</dbReference>